<feature type="domain" description="Glycosyltransferase 2-like" evidence="7">
    <location>
        <begin position="41"/>
        <end position="210"/>
    </location>
</feature>
<keyword evidence="2" id="KW-1003">Cell membrane</keyword>
<comment type="subcellular location">
    <subcellularLocation>
        <location evidence="1">Cell membrane</location>
    </subcellularLocation>
</comment>
<dbReference type="Proteomes" id="UP001596958">
    <property type="component" value="Unassembled WGS sequence"/>
</dbReference>
<organism evidence="8 9">
    <name type="scientific">Mucilaginibacter calamicampi</name>
    <dbReference type="NCBI Taxonomy" id="1302352"/>
    <lineage>
        <taxon>Bacteria</taxon>
        <taxon>Pseudomonadati</taxon>
        <taxon>Bacteroidota</taxon>
        <taxon>Sphingobacteriia</taxon>
        <taxon>Sphingobacteriales</taxon>
        <taxon>Sphingobacteriaceae</taxon>
        <taxon>Mucilaginibacter</taxon>
    </lineage>
</organism>
<proteinExistence type="predicted"/>
<evidence type="ECO:0000313" key="9">
    <source>
        <dbReference type="Proteomes" id="UP001596958"/>
    </source>
</evidence>
<keyword evidence="6" id="KW-0812">Transmembrane</keyword>
<dbReference type="PANTHER" id="PTHR43646:SF2">
    <property type="entry name" value="GLYCOSYLTRANSFERASE 2-LIKE DOMAIN-CONTAINING PROTEIN"/>
    <property type="match status" value="1"/>
</dbReference>
<dbReference type="InterPro" id="IPR001173">
    <property type="entry name" value="Glyco_trans_2-like"/>
</dbReference>
<evidence type="ECO:0000256" key="2">
    <source>
        <dbReference type="ARBA" id="ARBA00022475"/>
    </source>
</evidence>
<keyword evidence="4 8" id="KW-0808">Transferase</keyword>
<keyword evidence="5 6" id="KW-0472">Membrane</keyword>
<evidence type="ECO:0000256" key="4">
    <source>
        <dbReference type="ARBA" id="ARBA00022679"/>
    </source>
</evidence>
<keyword evidence="9" id="KW-1185">Reference proteome</keyword>
<evidence type="ECO:0000259" key="7">
    <source>
        <dbReference type="Pfam" id="PF00535"/>
    </source>
</evidence>
<dbReference type="RefSeq" id="WP_377101188.1">
    <property type="nucleotide sequence ID" value="NZ_JBHTHU010000018.1"/>
</dbReference>
<keyword evidence="3 8" id="KW-0328">Glycosyltransferase</keyword>
<dbReference type="GO" id="GO:0016757">
    <property type="term" value="F:glycosyltransferase activity"/>
    <property type="evidence" value="ECO:0007669"/>
    <property type="project" value="UniProtKB-KW"/>
</dbReference>
<gene>
    <name evidence="8" type="ORF">ACFQZS_13815</name>
</gene>
<protein>
    <submittedName>
        <fullName evidence="8">Glycosyltransferase</fullName>
        <ecNumber evidence="8">2.4.-.-</ecNumber>
    </submittedName>
</protein>
<feature type="transmembrane region" description="Helical" evidence="6">
    <location>
        <begin position="6"/>
        <end position="24"/>
    </location>
</feature>
<evidence type="ECO:0000256" key="1">
    <source>
        <dbReference type="ARBA" id="ARBA00004236"/>
    </source>
</evidence>
<evidence type="ECO:0000256" key="6">
    <source>
        <dbReference type="SAM" id="Phobius"/>
    </source>
</evidence>
<name>A0ABW2YXL3_9SPHI</name>
<evidence type="ECO:0000256" key="3">
    <source>
        <dbReference type="ARBA" id="ARBA00022676"/>
    </source>
</evidence>
<dbReference type="InterPro" id="IPR029044">
    <property type="entry name" value="Nucleotide-diphossugar_trans"/>
</dbReference>
<dbReference type="EMBL" id="JBHTHU010000018">
    <property type="protein sequence ID" value="MFD0751223.1"/>
    <property type="molecule type" value="Genomic_DNA"/>
</dbReference>
<dbReference type="CDD" id="cd00761">
    <property type="entry name" value="Glyco_tranf_GTA_type"/>
    <property type="match status" value="1"/>
</dbReference>
<evidence type="ECO:0000256" key="5">
    <source>
        <dbReference type="ARBA" id="ARBA00023136"/>
    </source>
</evidence>
<feature type="transmembrane region" description="Helical" evidence="6">
    <location>
        <begin position="171"/>
        <end position="191"/>
    </location>
</feature>
<dbReference type="Gene3D" id="3.90.550.10">
    <property type="entry name" value="Spore Coat Polysaccharide Biosynthesis Protein SpsA, Chain A"/>
    <property type="match status" value="1"/>
</dbReference>
<feature type="transmembrane region" description="Helical" evidence="6">
    <location>
        <begin position="277"/>
        <end position="295"/>
    </location>
</feature>
<dbReference type="Pfam" id="PF00535">
    <property type="entry name" value="Glycos_transf_2"/>
    <property type="match status" value="1"/>
</dbReference>
<dbReference type="PANTHER" id="PTHR43646">
    <property type="entry name" value="GLYCOSYLTRANSFERASE"/>
    <property type="match status" value="1"/>
</dbReference>
<evidence type="ECO:0000313" key="8">
    <source>
        <dbReference type="EMBL" id="MFD0751223.1"/>
    </source>
</evidence>
<sequence length="362" mass="41501">MIYIVAATLLFMVLRFTVTLFNFISDPKLRRVSRHYTDFVSILIPVRNESSDIIALLESIYRQDYNNYEVIILDDDSNDDTYKLCKTFCDRHNNFRIIKGEQLPAGWTGKNFACHQLAQAAKGDFFLFLDADEQVRNGLINTAVYRMYQYKLGLLSVFADTDMRSTGELTVVPLLHYVLLGLLPLRLVYLIKNQAVAAASGQFMLFNAEVYRQHQWHNEVKDKVVEDAEIMRMVKAAGYPGETLLANNMLSSRMYKSYSAAVNGFSKNVLSVFNYNIIWFLIYILLIITGPMMVIITLNIPIILFMLTITVIGRLMSSFLAGQNPVYNVILHPLQMLNLTAIAFIAIQKHLTHKVIWKGRRI</sequence>
<comment type="caution">
    <text evidence="8">The sequence shown here is derived from an EMBL/GenBank/DDBJ whole genome shotgun (WGS) entry which is preliminary data.</text>
</comment>
<feature type="transmembrane region" description="Helical" evidence="6">
    <location>
        <begin position="326"/>
        <end position="347"/>
    </location>
</feature>
<accession>A0ABW2YXL3</accession>
<reference evidence="9" key="1">
    <citation type="journal article" date="2019" name="Int. J. Syst. Evol. Microbiol.">
        <title>The Global Catalogue of Microorganisms (GCM) 10K type strain sequencing project: providing services to taxonomists for standard genome sequencing and annotation.</title>
        <authorList>
            <consortium name="The Broad Institute Genomics Platform"/>
            <consortium name="The Broad Institute Genome Sequencing Center for Infectious Disease"/>
            <person name="Wu L."/>
            <person name="Ma J."/>
        </authorList>
    </citation>
    <scope>NUCLEOTIDE SEQUENCE [LARGE SCALE GENOMIC DNA]</scope>
    <source>
        <strain evidence="9">CCUG 63418</strain>
    </source>
</reference>
<dbReference type="EC" id="2.4.-.-" evidence="8"/>
<keyword evidence="6" id="KW-1133">Transmembrane helix</keyword>
<dbReference type="SUPFAM" id="SSF53448">
    <property type="entry name" value="Nucleotide-diphospho-sugar transferases"/>
    <property type="match status" value="1"/>
</dbReference>